<protein>
    <recommendedName>
        <fullName evidence="4">Oligosaccharide repeat unit polymerase</fullName>
    </recommendedName>
</protein>
<accession>A0ABQ3ZXW6</accession>
<feature type="transmembrane region" description="Helical" evidence="1">
    <location>
        <begin position="152"/>
        <end position="174"/>
    </location>
</feature>
<proteinExistence type="predicted"/>
<dbReference type="Proteomes" id="UP000603200">
    <property type="component" value="Unassembled WGS sequence"/>
</dbReference>
<feature type="transmembrane region" description="Helical" evidence="1">
    <location>
        <begin position="115"/>
        <end position="132"/>
    </location>
</feature>
<feature type="transmembrane region" description="Helical" evidence="1">
    <location>
        <begin position="35"/>
        <end position="53"/>
    </location>
</feature>
<feature type="transmembrane region" description="Helical" evidence="1">
    <location>
        <begin position="416"/>
        <end position="434"/>
    </location>
</feature>
<feature type="transmembrane region" description="Helical" evidence="1">
    <location>
        <begin position="364"/>
        <end position="384"/>
    </location>
</feature>
<reference evidence="2 3" key="1">
    <citation type="submission" date="2021-01" db="EMBL/GenBank/DDBJ databases">
        <title>Whole genome shotgun sequence of Actinoplanes humidus NBRC 14915.</title>
        <authorList>
            <person name="Komaki H."/>
            <person name="Tamura T."/>
        </authorList>
    </citation>
    <scope>NUCLEOTIDE SEQUENCE [LARGE SCALE GENOMIC DNA]</scope>
    <source>
        <strain evidence="2 3">NBRC 14915</strain>
    </source>
</reference>
<keyword evidence="1" id="KW-0812">Transmembrane</keyword>
<evidence type="ECO:0000313" key="2">
    <source>
        <dbReference type="EMBL" id="GIE23428.1"/>
    </source>
</evidence>
<keyword evidence="1" id="KW-1133">Transmembrane helix</keyword>
<comment type="caution">
    <text evidence="2">The sequence shown here is derived from an EMBL/GenBank/DDBJ whole genome shotgun (WGS) entry which is preliminary data.</text>
</comment>
<feature type="transmembrane region" description="Helical" evidence="1">
    <location>
        <begin position="6"/>
        <end position="23"/>
    </location>
</feature>
<keyword evidence="1" id="KW-0472">Membrane</keyword>
<keyword evidence="3" id="KW-1185">Reference proteome</keyword>
<feature type="transmembrane region" description="Helical" evidence="1">
    <location>
        <begin position="73"/>
        <end position="94"/>
    </location>
</feature>
<evidence type="ECO:0000256" key="1">
    <source>
        <dbReference type="SAM" id="Phobius"/>
    </source>
</evidence>
<organism evidence="2 3">
    <name type="scientific">Winogradskya humida</name>
    <dbReference type="NCBI Taxonomy" id="113566"/>
    <lineage>
        <taxon>Bacteria</taxon>
        <taxon>Bacillati</taxon>
        <taxon>Actinomycetota</taxon>
        <taxon>Actinomycetes</taxon>
        <taxon>Micromonosporales</taxon>
        <taxon>Micromonosporaceae</taxon>
        <taxon>Winogradskya</taxon>
    </lineage>
</organism>
<name>A0ABQ3ZXW6_9ACTN</name>
<evidence type="ECO:0000313" key="3">
    <source>
        <dbReference type="Proteomes" id="UP000603200"/>
    </source>
</evidence>
<feature type="transmembrane region" description="Helical" evidence="1">
    <location>
        <begin position="225"/>
        <end position="246"/>
    </location>
</feature>
<dbReference type="EMBL" id="BOMN01000091">
    <property type="protein sequence ID" value="GIE23428.1"/>
    <property type="molecule type" value="Genomic_DNA"/>
</dbReference>
<evidence type="ECO:0008006" key="4">
    <source>
        <dbReference type="Google" id="ProtNLM"/>
    </source>
</evidence>
<dbReference type="RefSeq" id="WP_203840486.1">
    <property type="nucleotide sequence ID" value="NZ_BAAATV010000009.1"/>
</dbReference>
<feature type="transmembrane region" description="Helical" evidence="1">
    <location>
        <begin position="393"/>
        <end position="410"/>
    </location>
</feature>
<sequence length="460" mass="49471">MTVSVVIGLLLQLLALWLVHVTIRGQWLRHTGAMLLTVAVIYQGVTELMQSLFPGREHSYRYLVRQDAIDNWVLLVSAAILLFAVGYVGSLRLAGRRTGLPHGAPADPAGYLRDLKLRWLLISIVPLMITALTGRGETAQTTTSNGVTQTGYALAGLTEQFYVLLVGICGAALIARYGTRWMLPLFVVQGGLIALAGQRMAVVIACVLSLYGAAVCGVRPTRKQLTSTVLALAFLAMAISSARAAVGRDAFASGGDLTGRILAVAQGVENLPRADGAVLDDVVYRFDGNAFGAIVTESLSRGAETVGLTTVKNDLLLAVPSLLYPTKIDTPLRDRSEEVYLMERYGLPLTVDYLPGLFGTIVSYYGPLGLVLIAVLIGMVWAVVDRWILDRASPLRMILGLGLTLCALSYEKGPAYYPAAMRGVLLFAFLLWVIQQVNNRNGAAARRTATPKPASPVTTR</sequence>
<gene>
    <name evidence="2" type="ORF">Ahu01nite_065300</name>
</gene>